<evidence type="ECO:0000313" key="3">
    <source>
        <dbReference type="EMBL" id="WEW56024.1"/>
    </source>
</evidence>
<evidence type="ECO:0000256" key="2">
    <source>
        <dbReference type="SAM" id="Phobius"/>
    </source>
</evidence>
<keyword evidence="2" id="KW-0472">Membrane</keyword>
<keyword evidence="2" id="KW-1133">Transmembrane helix</keyword>
<name>A0AAF0IIP4_9EURO</name>
<feature type="compositionally biased region" description="Acidic residues" evidence="1">
    <location>
        <begin position="161"/>
        <end position="170"/>
    </location>
</feature>
<feature type="region of interest" description="Disordered" evidence="1">
    <location>
        <begin position="13"/>
        <end position="33"/>
    </location>
</feature>
<feature type="compositionally biased region" description="Polar residues" evidence="1">
    <location>
        <begin position="15"/>
        <end position="33"/>
    </location>
</feature>
<protein>
    <submittedName>
        <fullName evidence="3">Uncharacterized protein</fullName>
    </submittedName>
</protein>
<dbReference type="AlphaFoldDB" id="A0AAF0IIP4"/>
<proteinExistence type="predicted"/>
<evidence type="ECO:0000313" key="4">
    <source>
        <dbReference type="Proteomes" id="UP001219355"/>
    </source>
</evidence>
<feature type="region of interest" description="Disordered" evidence="1">
    <location>
        <begin position="94"/>
        <end position="172"/>
    </location>
</feature>
<feature type="transmembrane region" description="Helical" evidence="2">
    <location>
        <begin position="38"/>
        <end position="61"/>
    </location>
</feature>
<evidence type="ECO:0000256" key="1">
    <source>
        <dbReference type="SAM" id="MobiDB-lite"/>
    </source>
</evidence>
<keyword evidence="2" id="KW-0812">Transmembrane</keyword>
<accession>A0AAF0IIP4</accession>
<dbReference type="EMBL" id="CP120627">
    <property type="protein sequence ID" value="WEW56024.1"/>
    <property type="molecule type" value="Genomic_DNA"/>
</dbReference>
<keyword evidence="4" id="KW-1185">Reference proteome</keyword>
<dbReference type="Proteomes" id="UP001219355">
    <property type="component" value="Chromosome 1"/>
</dbReference>
<reference evidence="3" key="1">
    <citation type="submission" date="2023-03" db="EMBL/GenBank/DDBJ databases">
        <title>Emydomyces testavorans Genome Sequence.</title>
        <authorList>
            <person name="Hoyer L."/>
        </authorList>
    </citation>
    <scope>NUCLEOTIDE SEQUENCE</scope>
    <source>
        <strain evidence="3">16-2883</strain>
    </source>
</reference>
<gene>
    <name evidence="3" type="ORF">PRK78_001459</name>
</gene>
<sequence length="305" mass="34639">MSSPASSLKILQLTRPPSANDSTPSPASDGQTPTAHSAALLADLIPILVVVLYAFGIICWFRDRLASLCSWREFRTWRWGKSKDRKGGYVNVAKEDDHHEEEEAISLQPTSQMRPPQHDEESAMVSRTQSPSNSSLSRKRKKRPKSLVLRGYTPLPSFPEETGDDDDDGREPEQKFHRALLQRKEDSSSEEQLGQWHDLLGLSRYFDGSTGQLQRHILLDPETELSQMRMKEENGMFEYNGGLGDNLIGRWFDRAVHWMVTGAQAWLAPEESSEIAESRWERDRINDLDGTDAERADIEELRDCG</sequence>
<organism evidence="3 4">
    <name type="scientific">Emydomyces testavorans</name>
    <dbReference type="NCBI Taxonomy" id="2070801"/>
    <lineage>
        <taxon>Eukaryota</taxon>
        <taxon>Fungi</taxon>
        <taxon>Dikarya</taxon>
        <taxon>Ascomycota</taxon>
        <taxon>Pezizomycotina</taxon>
        <taxon>Eurotiomycetes</taxon>
        <taxon>Eurotiomycetidae</taxon>
        <taxon>Onygenales</taxon>
        <taxon>Nannizziopsiaceae</taxon>
        <taxon>Emydomyces</taxon>
    </lineage>
</organism>